<evidence type="ECO:0000259" key="2">
    <source>
        <dbReference type="Pfam" id="PF12802"/>
    </source>
</evidence>
<comment type="caution">
    <text evidence="3">The sequence shown here is derived from an EMBL/GenBank/DDBJ whole genome shotgun (WGS) entry which is preliminary data.</text>
</comment>
<evidence type="ECO:0000256" key="1">
    <source>
        <dbReference type="ARBA" id="ARBA00006479"/>
    </source>
</evidence>
<dbReference type="PANTHER" id="PTHR18964:SF149">
    <property type="entry name" value="BIFUNCTIONAL UDP-N-ACETYLGLUCOSAMINE 2-EPIMERASE_N-ACETYLMANNOSAMINE KINASE"/>
    <property type="match status" value="1"/>
</dbReference>
<comment type="similarity">
    <text evidence="1">Belongs to the ROK (NagC/XylR) family.</text>
</comment>
<dbReference type="Pfam" id="PF12802">
    <property type="entry name" value="MarR_2"/>
    <property type="match status" value="1"/>
</dbReference>
<keyword evidence="4" id="KW-1185">Reference proteome</keyword>
<evidence type="ECO:0000313" key="3">
    <source>
        <dbReference type="EMBL" id="MDA5192824.1"/>
    </source>
</evidence>
<dbReference type="CDD" id="cd23763">
    <property type="entry name" value="ASKHA_ATPase_ROK"/>
    <property type="match status" value="1"/>
</dbReference>
<dbReference type="Gene3D" id="1.10.10.10">
    <property type="entry name" value="Winged helix-like DNA-binding domain superfamily/Winged helix DNA-binding domain"/>
    <property type="match status" value="1"/>
</dbReference>
<dbReference type="CDD" id="cd00090">
    <property type="entry name" value="HTH_ARSR"/>
    <property type="match status" value="1"/>
</dbReference>
<accession>A0A9X3TW50</accession>
<gene>
    <name evidence="3" type="ORF">NYP16_02475</name>
</gene>
<dbReference type="GO" id="GO:0003700">
    <property type="term" value="F:DNA-binding transcription factor activity"/>
    <property type="evidence" value="ECO:0007669"/>
    <property type="project" value="InterPro"/>
</dbReference>
<dbReference type="InterPro" id="IPR043129">
    <property type="entry name" value="ATPase_NBD"/>
</dbReference>
<organism evidence="3 4">
    <name type="scientific">Govanella unica</name>
    <dbReference type="NCBI Taxonomy" id="2975056"/>
    <lineage>
        <taxon>Bacteria</taxon>
        <taxon>Pseudomonadati</taxon>
        <taxon>Pseudomonadota</taxon>
        <taxon>Alphaproteobacteria</taxon>
        <taxon>Emcibacterales</taxon>
        <taxon>Govanellaceae</taxon>
        <taxon>Govanella</taxon>
    </lineage>
</organism>
<dbReference type="RefSeq" id="WP_274942525.1">
    <property type="nucleotide sequence ID" value="NZ_JANWOI010000001.1"/>
</dbReference>
<reference evidence="3" key="2">
    <citation type="journal article" date="2023" name="Syst. Appl. Microbiol.">
        <title>Govania unica gen. nov., sp. nov., a rare biosphere bacterium that represents a novel family in the class Alphaproteobacteria.</title>
        <authorList>
            <person name="Vandamme P."/>
            <person name="Peeters C."/>
            <person name="Hettiarachchi A."/>
            <person name="Cnockaert M."/>
            <person name="Carlier A."/>
        </authorList>
    </citation>
    <scope>NUCLEOTIDE SEQUENCE</scope>
    <source>
        <strain evidence="3">LMG 31809</strain>
    </source>
</reference>
<evidence type="ECO:0000313" key="4">
    <source>
        <dbReference type="Proteomes" id="UP001141619"/>
    </source>
</evidence>
<protein>
    <submittedName>
        <fullName evidence="3">ROK family transcriptional regulator</fullName>
    </submittedName>
</protein>
<dbReference type="Gene3D" id="3.30.420.40">
    <property type="match status" value="3"/>
</dbReference>
<dbReference type="SUPFAM" id="SSF46785">
    <property type="entry name" value="Winged helix' DNA-binding domain"/>
    <property type="match status" value="1"/>
</dbReference>
<dbReference type="EMBL" id="JANWOI010000001">
    <property type="protein sequence ID" value="MDA5192824.1"/>
    <property type="molecule type" value="Genomic_DNA"/>
</dbReference>
<proteinExistence type="inferred from homology"/>
<feature type="domain" description="HTH marR-type" evidence="2">
    <location>
        <begin position="19"/>
        <end position="68"/>
    </location>
</feature>
<dbReference type="Pfam" id="PF00480">
    <property type="entry name" value="ROK"/>
    <property type="match status" value="1"/>
</dbReference>
<sequence>MNSKLAENNRPPSAPLPELTRSERRILGLLFRRGPLTQAILSEATDLTQQSVSRLVSKLLDAGMLEPSTRIASGRRGYPSATVKIAPEFTYTFGISIMADAGSIAVMDFSGRILQEQRRAFSPMDMTAVIDWVKATIGSIRARQLPQNAVVSGAGVGISGSFIGQGVGFNTPYVLEDWAGIDLEDVMSKALGLPVWADNDGNVAALGESMIGVGRWAQNFAYLYIATGVGGGVILDGELWRGRHGNAGEFAGGLPSDIYPFPNLELLRQLVTRDGHVFSNVNDMVESFDISWPANSDWIARVRDSLSIIASNATAILDLDAIVFGGRIPRALAEKVIAQIELFDQKRRSVPRPTARLVPSEANGDAAAIGAALLPLTHGYFAKL</sequence>
<dbReference type="InterPro" id="IPR000600">
    <property type="entry name" value="ROK"/>
</dbReference>
<dbReference type="InterPro" id="IPR000835">
    <property type="entry name" value="HTH_MarR-typ"/>
</dbReference>
<reference evidence="3" key="1">
    <citation type="submission" date="2022-08" db="EMBL/GenBank/DDBJ databases">
        <authorList>
            <person name="Vandamme P."/>
            <person name="Hettiarachchi A."/>
            <person name="Peeters C."/>
            <person name="Cnockaert M."/>
            <person name="Carlier A."/>
        </authorList>
    </citation>
    <scope>NUCLEOTIDE SEQUENCE</scope>
    <source>
        <strain evidence="3">LMG 31809</strain>
    </source>
</reference>
<dbReference type="InterPro" id="IPR036388">
    <property type="entry name" value="WH-like_DNA-bd_sf"/>
</dbReference>
<dbReference type="PANTHER" id="PTHR18964">
    <property type="entry name" value="ROK (REPRESSOR, ORF, KINASE) FAMILY"/>
    <property type="match status" value="1"/>
</dbReference>
<dbReference type="InterPro" id="IPR011991">
    <property type="entry name" value="ArsR-like_HTH"/>
</dbReference>
<dbReference type="InterPro" id="IPR036390">
    <property type="entry name" value="WH_DNA-bd_sf"/>
</dbReference>
<dbReference type="Proteomes" id="UP001141619">
    <property type="component" value="Unassembled WGS sequence"/>
</dbReference>
<dbReference type="AlphaFoldDB" id="A0A9X3TW50"/>
<dbReference type="SUPFAM" id="SSF53067">
    <property type="entry name" value="Actin-like ATPase domain"/>
    <property type="match status" value="1"/>
</dbReference>
<name>A0A9X3TW50_9PROT</name>